<keyword evidence="1" id="KW-0863">Zinc-finger</keyword>
<evidence type="ECO:0000259" key="5">
    <source>
        <dbReference type="PROSITE" id="PS50994"/>
    </source>
</evidence>
<feature type="compositionally biased region" description="Basic and acidic residues" evidence="3">
    <location>
        <begin position="1598"/>
        <end position="1617"/>
    </location>
</feature>
<comment type="caution">
    <text evidence="6">The sequence shown here is derived from an EMBL/GenBank/DDBJ whole genome shotgun (WGS) entry which is preliminary data.</text>
</comment>
<organism evidence="6">
    <name type="scientific">Tanacetum cinerariifolium</name>
    <name type="common">Dalmatian daisy</name>
    <name type="synonym">Chrysanthemum cinerariifolium</name>
    <dbReference type="NCBI Taxonomy" id="118510"/>
    <lineage>
        <taxon>Eukaryota</taxon>
        <taxon>Viridiplantae</taxon>
        <taxon>Streptophyta</taxon>
        <taxon>Embryophyta</taxon>
        <taxon>Tracheophyta</taxon>
        <taxon>Spermatophyta</taxon>
        <taxon>Magnoliopsida</taxon>
        <taxon>eudicotyledons</taxon>
        <taxon>Gunneridae</taxon>
        <taxon>Pentapetalae</taxon>
        <taxon>asterids</taxon>
        <taxon>campanulids</taxon>
        <taxon>Asterales</taxon>
        <taxon>Asteraceae</taxon>
        <taxon>Asteroideae</taxon>
        <taxon>Anthemideae</taxon>
        <taxon>Anthemidinae</taxon>
        <taxon>Tanacetum</taxon>
    </lineage>
</organism>
<dbReference type="Gene3D" id="4.10.60.10">
    <property type="entry name" value="Zinc finger, CCHC-type"/>
    <property type="match status" value="1"/>
</dbReference>
<sequence>MEQYLTHINDPLWEVILNGDAPAAIESVSGGDKAAIPPKTTAKKIARRNELKSKSTLLLAIHDEHLLKFHRIKDAKTLWEAIKTRFQKLISQLEIHGEVVSQEDANLKLLRSLPPAWNTHTLIMQNKSDLETLSMDDLYNNLKVYEAEIKGQSTSSPNYPNMAFVSLDNTCSTNEAVNIAHSVSAANSHGQASTSTYANDVMFSFFANQYNSLQLDNEDLELIDTDDLEEIDLKWQVAMLTMRVKRFIKKTKRNLNFNGKETIGFDKTKVECYNCHMRGHFAKECKAPKSQGNKNKDNTRRVVPVETPANALVVTDGMSYDWSYQTKEGPSNFALMAFSSSGLESLESRIIVHQKNEVVFKEDIAFLKYDVKVRDNSITELKNKLEESLKEKDDLKLKLEKFKTSSRNLTNLLNSQLSSKEKTGLGYDSPLTERDLSNKSNVFKSASDSSVNESEEDNNQTNDRYKAGEGYHAVPPSYTRNFMPARPDLSFAGLDDFVFKPAISKPITSVPEIETSTSKTSKESMEKPKTNKPSHAKINFIKSDQNSRKSVIEQHTYKQAENLRKSQNSRVDKRDWNGMMTQKQGNSFEFKKKACFVCGSLYRLIKDSVITKSGKVQVNTTKQSSPRAVSSTSTARYVNTVANIPTVNGIKPCLNVFHKSHSSVRRTFNQRTATKNNDLKETVNTVKVNNVTTAGTKAVVSVVQGNGENTVKSSACWIWRPTGNVIDHISKDSGSYMLKRFNYVDLQGRLNRFSRHMMEKSPYFTDYQEIDGGFVAFGGSPKGGKISGKGKIRTGKLEFEDTECLVLSSDFKLPDENQVLLKVPRQNNMYSFDLKNVVPSGGLTCLFAKATIDESNLWHMRLGHINFKTMNKLFCQIKGIKREFSVARTPQQNKVAERKNRTLIEAARTMLTDSLLPTIFWVKAVSIACYVQNRVLVTKPHNKTPYELLIGRTPNLDFMKPFGCTVTILNTLDHLGKFEGKANEGFLVGYSINITAGNQTDNDAGIEINANAGKAGQEKAYAHEYTLFPFMPSSTQSSDDKDAGDVPDKGDKGVSKGSGINAQEKTNSSTQNVGTTEPSITTASININTGSLNINIVGLNDPSMPSLEETGTFDDVYNDREVSAKADTNNLELLTVVSHITTTRVHKDHPKEQIIGDLNLATKQDSKHSNGANKTLIKDAEDDIVDVHLYRSMIRSLMYLTASRPGVMFDVCACARFQFTIKTSHLYVVKRIFIYLKGQPKLGLWYPRDSPFDLEAFLIQTIVANSTTEAEYVAAASCCGQDDSVERATTTAASLDAAQDSGNIFKTQSMAMPIVPLPQRIDRVLALETDLRQTKKVYGTAYTKLIMKGRMIEDIDQDTRITLVTPTKVSSQENQPEDQLGVLSAAKVLADAAKKKINPYTRRRRAVSTGSEGISTASKIFSTTKESVSTAESEQPKKIKKRVQIQMSLDEELAQKLYEEEQARFNAEQEAKFNAEQEELLVSETTKDEANPSVTNVDWDDVQAQIQEYEELAQKMLEEEKESLSIKKRSKLPAELIDKRKKLQNMARYKMEHFNEKSFYEVKGIFDKVYKQVTSFVPVESDTEKERTKRAGLNLQEESSKRQKTEEGSESTEEPKANEISQEDLQQMMMVVPVEEIYVEALQVKYPIIDWELYIEESRKYWKIIRVGNNTETYQFFADMLKKFDRDDLVQL</sequence>
<dbReference type="GO" id="GO:0008270">
    <property type="term" value="F:zinc ion binding"/>
    <property type="evidence" value="ECO:0007669"/>
    <property type="project" value="UniProtKB-KW"/>
</dbReference>
<protein>
    <submittedName>
        <fullName evidence="6">Ribonuclease H-like domain-containing protein</fullName>
    </submittedName>
</protein>
<dbReference type="PANTHER" id="PTHR42648:SF32">
    <property type="entry name" value="RIBONUCLEASE H-LIKE DOMAIN, GAG-PRE-INTEGRASE DOMAIN PROTEIN-RELATED"/>
    <property type="match status" value="1"/>
</dbReference>
<dbReference type="GO" id="GO:0003676">
    <property type="term" value="F:nucleic acid binding"/>
    <property type="evidence" value="ECO:0007669"/>
    <property type="project" value="InterPro"/>
</dbReference>
<feature type="region of interest" description="Disordered" evidence="3">
    <location>
        <begin position="1581"/>
        <end position="1619"/>
    </location>
</feature>
<dbReference type="SUPFAM" id="SSF57756">
    <property type="entry name" value="Retrovirus zinc finger-like domains"/>
    <property type="match status" value="1"/>
</dbReference>
<feature type="coiled-coil region" evidence="2">
    <location>
        <begin position="378"/>
        <end position="405"/>
    </location>
</feature>
<feature type="compositionally biased region" description="Polar residues" evidence="3">
    <location>
        <begin position="1060"/>
        <end position="1077"/>
    </location>
</feature>
<keyword evidence="1" id="KW-0479">Metal-binding</keyword>
<gene>
    <name evidence="6" type="ORF">Tci_061528</name>
</gene>
<dbReference type="PROSITE" id="PS50994">
    <property type="entry name" value="INTEGRASE"/>
    <property type="match status" value="1"/>
</dbReference>
<dbReference type="InterPro" id="IPR001584">
    <property type="entry name" value="Integrase_cat-core"/>
</dbReference>
<feature type="coiled-coil region" evidence="2">
    <location>
        <begin position="1458"/>
        <end position="1522"/>
    </location>
</feature>
<dbReference type="InterPro" id="IPR012337">
    <property type="entry name" value="RNaseH-like_sf"/>
</dbReference>
<dbReference type="InterPro" id="IPR039537">
    <property type="entry name" value="Retrotran_Ty1/copia-like"/>
</dbReference>
<feature type="compositionally biased region" description="Basic and acidic residues" evidence="3">
    <location>
        <begin position="520"/>
        <end position="529"/>
    </location>
</feature>
<evidence type="ECO:0000259" key="4">
    <source>
        <dbReference type="PROSITE" id="PS50158"/>
    </source>
</evidence>
<name>A0A6L2NTP7_TANCI</name>
<keyword evidence="1" id="KW-0862">Zinc</keyword>
<evidence type="ECO:0000256" key="1">
    <source>
        <dbReference type="PROSITE-ProRule" id="PRU00047"/>
    </source>
</evidence>
<feature type="region of interest" description="Disordered" evidence="3">
    <location>
        <begin position="421"/>
        <end position="471"/>
    </location>
</feature>
<dbReference type="SUPFAM" id="SSF53098">
    <property type="entry name" value="Ribonuclease H-like"/>
    <property type="match status" value="1"/>
</dbReference>
<dbReference type="Pfam" id="PF13976">
    <property type="entry name" value="gag_pre-integrs"/>
    <property type="match status" value="1"/>
</dbReference>
<dbReference type="Gene3D" id="3.30.420.10">
    <property type="entry name" value="Ribonuclease H-like superfamily/Ribonuclease H"/>
    <property type="match status" value="1"/>
</dbReference>
<dbReference type="EMBL" id="BKCJ010009987">
    <property type="protein sequence ID" value="GEU89550.1"/>
    <property type="molecule type" value="Genomic_DNA"/>
</dbReference>
<feature type="domain" description="CCHC-type" evidence="4">
    <location>
        <begin position="272"/>
        <end position="286"/>
    </location>
</feature>
<evidence type="ECO:0000313" key="6">
    <source>
        <dbReference type="EMBL" id="GEU89550.1"/>
    </source>
</evidence>
<dbReference type="PROSITE" id="PS50158">
    <property type="entry name" value="ZF_CCHC"/>
    <property type="match status" value="1"/>
</dbReference>
<accession>A0A6L2NTP7</accession>
<dbReference type="InterPro" id="IPR001878">
    <property type="entry name" value="Znf_CCHC"/>
</dbReference>
<dbReference type="InterPro" id="IPR036397">
    <property type="entry name" value="RNaseH_sf"/>
</dbReference>
<feature type="domain" description="Integrase catalytic" evidence="5">
    <location>
        <begin position="853"/>
        <end position="953"/>
    </location>
</feature>
<evidence type="ECO:0000256" key="3">
    <source>
        <dbReference type="SAM" id="MobiDB-lite"/>
    </source>
</evidence>
<proteinExistence type="predicted"/>
<dbReference type="GO" id="GO:0015074">
    <property type="term" value="P:DNA integration"/>
    <property type="evidence" value="ECO:0007669"/>
    <property type="project" value="InterPro"/>
</dbReference>
<dbReference type="InterPro" id="IPR036875">
    <property type="entry name" value="Znf_CCHC_sf"/>
</dbReference>
<reference evidence="6" key="1">
    <citation type="journal article" date="2019" name="Sci. Rep.">
        <title>Draft genome of Tanacetum cinerariifolium, the natural source of mosquito coil.</title>
        <authorList>
            <person name="Yamashiro T."/>
            <person name="Shiraishi A."/>
            <person name="Satake H."/>
            <person name="Nakayama K."/>
        </authorList>
    </citation>
    <scope>NUCLEOTIDE SEQUENCE</scope>
</reference>
<feature type="region of interest" description="Disordered" evidence="3">
    <location>
        <begin position="510"/>
        <end position="550"/>
    </location>
</feature>
<feature type="compositionally biased region" description="Basic and acidic residues" evidence="3">
    <location>
        <begin position="1038"/>
        <end position="1054"/>
    </location>
</feature>
<feature type="region of interest" description="Disordered" evidence="3">
    <location>
        <begin position="1031"/>
        <end position="1077"/>
    </location>
</feature>
<dbReference type="PANTHER" id="PTHR42648">
    <property type="entry name" value="TRANSPOSASE, PUTATIVE-RELATED"/>
    <property type="match status" value="1"/>
</dbReference>
<evidence type="ECO:0000256" key="2">
    <source>
        <dbReference type="SAM" id="Coils"/>
    </source>
</evidence>
<dbReference type="InterPro" id="IPR025724">
    <property type="entry name" value="GAG-pre-integrase_dom"/>
</dbReference>
<keyword evidence="2" id="KW-0175">Coiled coil</keyword>